<gene>
    <name evidence="2" type="ORF">DET50_101346</name>
</gene>
<feature type="region of interest" description="Disordered" evidence="1">
    <location>
        <begin position="71"/>
        <end position="101"/>
    </location>
</feature>
<dbReference type="AlphaFoldDB" id="A0A366H0V8"/>
<feature type="compositionally biased region" description="Basic and acidic residues" evidence="1">
    <location>
        <begin position="92"/>
        <end position="101"/>
    </location>
</feature>
<dbReference type="Proteomes" id="UP000252995">
    <property type="component" value="Unassembled WGS sequence"/>
</dbReference>
<dbReference type="STRING" id="379482.SAMN04487961_3454"/>
<protein>
    <submittedName>
        <fullName evidence="2">Uncharacterized protein</fullName>
    </submittedName>
</protein>
<reference evidence="2 3" key="1">
    <citation type="submission" date="2018-06" db="EMBL/GenBank/DDBJ databases">
        <title>Freshwater and sediment microbial communities from various areas in North America, analyzing microbe dynamics in response to fracking.</title>
        <authorList>
            <person name="Lamendella R."/>
        </authorList>
    </citation>
    <scope>NUCLEOTIDE SEQUENCE [LARGE SCALE GENOMIC DNA]</scope>
    <source>
        <strain evidence="2 3">114J</strain>
    </source>
</reference>
<name>A0A366H0V8_9GAMM</name>
<proteinExistence type="predicted"/>
<organism evidence="2 3">
    <name type="scientific">Marinobacter pelagius</name>
    <dbReference type="NCBI Taxonomy" id="379482"/>
    <lineage>
        <taxon>Bacteria</taxon>
        <taxon>Pseudomonadati</taxon>
        <taxon>Pseudomonadota</taxon>
        <taxon>Gammaproteobacteria</taxon>
        <taxon>Pseudomonadales</taxon>
        <taxon>Marinobacteraceae</taxon>
        <taxon>Marinobacter</taxon>
    </lineage>
</organism>
<evidence type="ECO:0000313" key="3">
    <source>
        <dbReference type="Proteomes" id="UP000252995"/>
    </source>
</evidence>
<dbReference type="EMBL" id="QNRO01000001">
    <property type="protein sequence ID" value="RBP34003.1"/>
    <property type="molecule type" value="Genomic_DNA"/>
</dbReference>
<dbReference type="RefSeq" id="WP_258546021.1">
    <property type="nucleotide sequence ID" value="NZ_QNRO01000001.1"/>
</dbReference>
<evidence type="ECO:0000256" key="1">
    <source>
        <dbReference type="SAM" id="MobiDB-lite"/>
    </source>
</evidence>
<sequence>MTTAIHTRPINERIDWLMEVSRKHSASFCSPDNYLSRQRYLAEHDTLIIAMKCMDGRIHLPYATQTPLGVIHPFREPGSVPPNPPGRRHHPEQHGQRPDSR</sequence>
<comment type="caution">
    <text evidence="2">The sequence shown here is derived from an EMBL/GenBank/DDBJ whole genome shotgun (WGS) entry which is preliminary data.</text>
</comment>
<accession>A0A366H0V8</accession>
<evidence type="ECO:0000313" key="2">
    <source>
        <dbReference type="EMBL" id="RBP34003.1"/>
    </source>
</evidence>